<dbReference type="STRING" id="7260.A0A0Q9WP51"/>
<feature type="transmembrane region" description="Helical" evidence="11">
    <location>
        <begin position="12"/>
        <end position="29"/>
    </location>
</feature>
<dbReference type="InterPro" id="IPR023346">
    <property type="entry name" value="Lysozyme-like_dom_sf"/>
</dbReference>
<keyword evidence="4" id="KW-0929">Antimicrobial</keyword>
<evidence type="ECO:0000256" key="5">
    <source>
        <dbReference type="ARBA" id="ARBA00022638"/>
    </source>
</evidence>
<evidence type="ECO:0000256" key="3">
    <source>
        <dbReference type="ARBA" id="ARBA00012732"/>
    </source>
</evidence>
<dbReference type="FunCoup" id="A0A0Q9WP51">
    <property type="interactions" value="21"/>
</dbReference>
<dbReference type="SUPFAM" id="SSF53955">
    <property type="entry name" value="Lysozyme-like"/>
    <property type="match status" value="1"/>
</dbReference>
<dbReference type="OrthoDB" id="10255000at2759"/>
<sequence>MDDTIAAQKGRIIYKLLLLFLMAILQMAFHPLARRLERCDLAGQLYILDVVKEELPLWLCIADFESRLNTHVIGTRNDDGSKDYGLFQISDRYWCAPPNETEYYAFNQCNTNCTDLLKDDITMAVQCAQLIKSLQGWSAWSVYAEFCNNTELEAIDMCFQSNATIDLNSDDCTTNSSIGMPQTMLNEGD</sequence>
<evidence type="ECO:0000313" key="14">
    <source>
        <dbReference type="Proteomes" id="UP000007798"/>
    </source>
</evidence>
<dbReference type="GO" id="GO:0031640">
    <property type="term" value="P:killing of cells of another organism"/>
    <property type="evidence" value="ECO:0007669"/>
    <property type="project" value="UniProtKB-KW"/>
</dbReference>
<evidence type="ECO:0000256" key="7">
    <source>
        <dbReference type="ARBA" id="ARBA00022801"/>
    </source>
</evidence>
<protein>
    <recommendedName>
        <fullName evidence="3">lysozyme</fullName>
        <ecNumber evidence="3">3.2.1.17</ecNumber>
    </recommendedName>
</protein>
<evidence type="ECO:0000256" key="10">
    <source>
        <dbReference type="RuleBase" id="RU004440"/>
    </source>
</evidence>
<keyword evidence="11" id="KW-0812">Transmembrane</keyword>
<name>A0A0Q9WP51_DROWI</name>
<dbReference type="PROSITE" id="PS51348">
    <property type="entry name" value="GLYCOSYL_HYDROL_F22_2"/>
    <property type="match status" value="1"/>
</dbReference>
<accession>A0A0Q9WP51</accession>
<keyword evidence="14" id="KW-1185">Reference proteome</keyword>
<dbReference type="Gene3D" id="1.10.530.10">
    <property type="match status" value="1"/>
</dbReference>
<evidence type="ECO:0000313" key="13">
    <source>
        <dbReference type="EMBL" id="KRF97487.1"/>
    </source>
</evidence>
<evidence type="ECO:0000256" key="11">
    <source>
        <dbReference type="SAM" id="Phobius"/>
    </source>
</evidence>
<dbReference type="PANTHER" id="PTHR11407">
    <property type="entry name" value="LYSOZYME C"/>
    <property type="match status" value="1"/>
</dbReference>
<dbReference type="EC" id="3.2.1.17" evidence="3"/>
<keyword evidence="6" id="KW-0732">Signal</keyword>
<dbReference type="InParanoid" id="A0A0Q9WP51"/>
<comment type="catalytic activity">
    <reaction evidence="1">
        <text>Hydrolysis of (1-&gt;4)-beta-linkages between N-acetylmuramic acid and N-acetyl-D-glucosamine residues in a peptidoglycan and between N-acetyl-D-glucosamine residues in chitodextrins.</text>
        <dbReference type="EC" id="3.2.1.17"/>
    </reaction>
</comment>
<evidence type="ECO:0000259" key="12">
    <source>
        <dbReference type="PROSITE" id="PS00128"/>
    </source>
</evidence>
<keyword evidence="8" id="KW-1015">Disulfide bond</keyword>
<dbReference type="GO" id="GO:0042742">
    <property type="term" value="P:defense response to bacterium"/>
    <property type="evidence" value="ECO:0007669"/>
    <property type="project" value="UniProtKB-KW"/>
</dbReference>
<dbReference type="PANTHER" id="PTHR11407:SF36">
    <property type="entry name" value="GEO02684P1-RELATED"/>
    <property type="match status" value="1"/>
</dbReference>
<evidence type="ECO:0000256" key="6">
    <source>
        <dbReference type="ARBA" id="ARBA00022729"/>
    </source>
</evidence>
<dbReference type="EMBL" id="CH963719">
    <property type="protein sequence ID" value="KRF97487.1"/>
    <property type="molecule type" value="Genomic_DNA"/>
</dbReference>
<organism evidence="13 14">
    <name type="scientific">Drosophila willistoni</name>
    <name type="common">Fruit fly</name>
    <dbReference type="NCBI Taxonomy" id="7260"/>
    <lineage>
        <taxon>Eukaryota</taxon>
        <taxon>Metazoa</taxon>
        <taxon>Ecdysozoa</taxon>
        <taxon>Arthropoda</taxon>
        <taxon>Hexapoda</taxon>
        <taxon>Insecta</taxon>
        <taxon>Pterygota</taxon>
        <taxon>Neoptera</taxon>
        <taxon>Endopterygota</taxon>
        <taxon>Diptera</taxon>
        <taxon>Brachycera</taxon>
        <taxon>Muscomorpha</taxon>
        <taxon>Ephydroidea</taxon>
        <taxon>Drosophilidae</taxon>
        <taxon>Drosophila</taxon>
        <taxon>Sophophora</taxon>
    </lineage>
</organism>
<reference evidence="13 14" key="1">
    <citation type="journal article" date="2007" name="Nature">
        <title>Evolution of genes and genomes on the Drosophila phylogeny.</title>
        <authorList>
            <consortium name="Drosophila 12 Genomes Consortium"/>
            <person name="Clark A.G."/>
            <person name="Eisen M.B."/>
            <person name="Smith D.R."/>
            <person name="Bergman C.M."/>
            <person name="Oliver B."/>
            <person name="Markow T.A."/>
            <person name="Kaufman T.C."/>
            <person name="Kellis M."/>
            <person name="Gelbart W."/>
            <person name="Iyer V.N."/>
            <person name="Pollard D.A."/>
            <person name="Sackton T.B."/>
            <person name="Larracuente A.M."/>
            <person name="Singh N.D."/>
            <person name="Abad J.P."/>
            <person name="Abt D.N."/>
            <person name="Adryan B."/>
            <person name="Aguade M."/>
            <person name="Akashi H."/>
            <person name="Anderson W.W."/>
            <person name="Aquadro C.F."/>
            <person name="Ardell D.H."/>
            <person name="Arguello R."/>
            <person name="Artieri C.G."/>
            <person name="Barbash D.A."/>
            <person name="Barker D."/>
            <person name="Barsanti P."/>
            <person name="Batterham P."/>
            <person name="Batzoglou S."/>
            <person name="Begun D."/>
            <person name="Bhutkar A."/>
            <person name="Blanco E."/>
            <person name="Bosak S.A."/>
            <person name="Bradley R.K."/>
            <person name="Brand A.D."/>
            <person name="Brent M.R."/>
            <person name="Brooks A.N."/>
            <person name="Brown R.H."/>
            <person name="Butlin R.K."/>
            <person name="Caggese C."/>
            <person name="Calvi B.R."/>
            <person name="Bernardo de Carvalho A."/>
            <person name="Caspi A."/>
            <person name="Castrezana S."/>
            <person name="Celniker S.E."/>
            <person name="Chang J.L."/>
            <person name="Chapple C."/>
            <person name="Chatterji S."/>
            <person name="Chinwalla A."/>
            <person name="Civetta A."/>
            <person name="Clifton S.W."/>
            <person name="Comeron J.M."/>
            <person name="Costello J.C."/>
            <person name="Coyne J.A."/>
            <person name="Daub J."/>
            <person name="David R.G."/>
            <person name="Delcher A.L."/>
            <person name="Delehaunty K."/>
            <person name="Do C.B."/>
            <person name="Ebling H."/>
            <person name="Edwards K."/>
            <person name="Eickbush T."/>
            <person name="Evans J.D."/>
            <person name="Filipski A."/>
            <person name="Findeiss S."/>
            <person name="Freyhult E."/>
            <person name="Fulton L."/>
            <person name="Fulton R."/>
            <person name="Garcia A.C."/>
            <person name="Gardiner A."/>
            <person name="Garfield D.A."/>
            <person name="Garvin B.E."/>
            <person name="Gibson G."/>
            <person name="Gilbert D."/>
            <person name="Gnerre S."/>
            <person name="Godfrey J."/>
            <person name="Good R."/>
            <person name="Gotea V."/>
            <person name="Gravely B."/>
            <person name="Greenberg A.J."/>
            <person name="Griffiths-Jones S."/>
            <person name="Gross S."/>
            <person name="Guigo R."/>
            <person name="Gustafson E.A."/>
            <person name="Haerty W."/>
            <person name="Hahn M.W."/>
            <person name="Halligan D.L."/>
            <person name="Halpern A.L."/>
            <person name="Halter G.M."/>
            <person name="Han M.V."/>
            <person name="Heger A."/>
            <person name="Hillier L."/>
            <person name="Hinrichs A.S."/>
            <person name="Holmes I."/>
            <person name="Hoskins R.A."/>
            <person name="Hubisz M.J."/>
            <person name="Hultmark D."/>
            <person name="Huntley M.A."/>
            <person name="Jaffe D.B."/>
            <person name="Jagadeeshan S."/>
            <person name="Jeck W.R."/>
            <person name="Johnson J."/>
            <person name="Jones C.D."/>
            <person name="Jordan W.C."/>
            <person name="Karpen G.H."/>
            <person name="Kataoka E."/>
            <person name="Keightley P.D."/>
            <person name="Kheradpour P."/>
            <person name="Kirkness E.F."/>
            <person name="Koerich L.B."/>
            <person name="Kristiansen K."/>
            <person name="Kudrna D."/>
            <person name="Kulathinal R.J."/>
            <person name="Kumar S."/>
            <person name="Kwok R."/>
            <person name="Lander E."/>
            <person name="Langley C.H."/>
            <person name="Lapoint R."/>
            <person name="Lazzaro B.P."/>
            <person name="Lee S.J."/>
            <person name="Levesque L."/>
            <person name="Li R."/>
            <person name="Lin C.F."/>
            <person name="Lin M.F."/>
            <person name="Lindblad-Toh K."/>
            <person name="Llopart A."/>
            <person name="Long M."/>
            <person name="Low L."/>
            <person name="Lozovsky E."/>
            <person name="Lu J."/>
            <person name="Luo M."/>
            <person name="Machado C.A."/>
            <person name="Makalowski W."/>
            <person name="Marzo M."/>
            <person name="Matsuda M."/>
            <person name="Matzkin L."/>
            <person name="McAllister B."/>
            <person name="McBride C.S."/>
            <person name="McKernan B."/>
            <person name="McKernan K."/>
            <person name="Mendez-Lago M."/>
            <person name="Minx P."/>
            <person name="Mollenhauer M.U."/>
            <person name="Montooth K."/>
            <person name="Mount S.M."/>
            <person name="Mu X."/>
            <person name="Myers E."/>
            <person name="Negre B."/>
            <person name="Newfeld S."/>
            <person name="Nielsen R."/>
            <person name="Noor M.A."/>
            <person name="O'Grady P."/>
            <person name="Pachter L."/>
            <person name="Papaceit M."/>
            <person name="Parisi M.J."/>
            <person name="Parisi M."/>
            <person name="Parts L."/>
            <person name="Pedersen J.S."/>
            <person name="Pesole G."/>
            <person name="Phillippy A.M."/>
            <person name="Ponting C.P."/>
            <person name="Pop M."/>
            <person name="Porcelli D."/>
            <person name="Powell J.R."/>
            <person name="Prohaska S."/>
            <person name="Pruitt K."/>
            <person name="Puig M."/>
            <person name="Quesneville H."/>
            <person name="Ram K.R."/>
            <person name="Rand D."/>
            <person name="Rasmussen M.D."/>
            <person name="Reed L.K."/>
            <person name="Reenan R."/>
            <person name="Reily A."/>
            <person name="Remington K.A."/>
            <person name="Rieger T.T."/>
            <person name="Ritchie M.G."/>
            <person name="Robin C."/>
            <person name="Rogers Y.H."/>
            <person name="Rohde C."/>
            <person name="Rozas J."/>
            <person name="Rubenfield M.J."/>
            <person name="Ruiz A."/>
            <person name="Russo S."/>
            <person name="Salzberg S.L."/>
            <person name="Sanchez-Gracia A."/>
            <person name="Saranga D.J."/>
            <person name="Sato H."/>
            <person name="Schaeffer S.W."/>
            <person name="Schatz M.C."/>
            <person name="Schlenke T."/>
            <person name="Schwartz R."/>
            <person name="Segarra C."/>
            <person name="Singh R.S."/>
            <person name="Sirot L."/>
            <person name="Sirota M."/>
            <person name="Sisneros N.B."/>
            <person name="Smith C.D."/>
            <person name="Smith T.F."/>
            <person name="Spieth J."/>
            <person name="Stage D.E."/>
            <person name="Stark A."/>
            <person name="Stephan W."/>
            <person name="Strausberg R.L."/>
            <person name="Strempel S."/>
            <person name="Sturgill D."/>
            <person name="Sutton G."/>
            <person name="Sutton G.G."/>
            <person name="Tao W."/>
            <person name="Teichmann S."/>
            <person name="Tobari Y.N."/>
            <person name="Tomimura Y."/>
            <person name="Tsolas J.M."/>
            <person name="Valente V.L."/>
            <person name="Venter E."/>
            <person name="Venter J.C."/>
            <person name="Vicario S."/>
            <person name="Vieira F.G."/>
            <person name="Vilella A.J."/>
            <person name="Villasante A."/>
            <person name="Walenz B."/>
            <person name="Wang J."/>
            <person name="Wasserman M."/>
            <person name="Watts T."/>
            <person name="Wilson D."/>
            <person name="Wilson R.K."/>
            <person name="Wing R.A."/>
            <person name="Wolfner M.F."/>
            <person name="Wong A."/>
            <person name="Wong G.K."/>
            <person name="Wu C.I."/>
            <person name="Wu G."/>
            <person name="Yamamoto D."/>
            <person name="Yang H.P."/>
            <person name="Yang S.P."/>
            <person name="Yorke J.A."/>
            <person name="Yoshida K."/>
            <person name="Zdobnov E."/>
            <person name="Zhang P."/>
            <person name="Zhang Y."/>
            <person name="Zimin A.V."/>
            <person name="Baldwin J."/>
            <person name="Abdouelleil A."/>
            <person name="Abdulkadir J."/>
            <person name="Abebe A."/>
            <person name="Abera B."/>
            <person name="Abreu J."/>
            <person name="Acer S.C."/>
            <person name="Aftuck L."/>
            <person name="Alexander A."/>
            <person name="An P."/>
            <person name="Anderson E."/>
            <person name="Anderson S."/>
            <person name="Arachi H."/>
            <person name="Azer M."/>
            <person name="Bachantsang P."/>
            <person name="Barry A."/>
            <person name="Bayul T."/>
            <person name="Berlin A."/>
            <person name="Bessette D."/>
            <person name="Bloom T."/>
            <person name="Blye J."/>
            <person name="Boguslavskiy L."/>
            <person name="Bonnet C."/>
            <person name="Boukhgalter B."/>
            <person name="Bourzgui I."/>
            <person name="Brown A."/>
            <person name="Cahill P."/>
            <person name="Channer S."/>
            <person name="Cheshatsang Y."/>
            <person name="Chuda L."/>
            <person name="Citroen M."/>
            <person name="Collymore A."/>
            <person name="Cooke P."/>
            <person name="Costello M."/>
            <person name="D'Aco K."/>
            <person name="Daza R."/>
            <person name="De Haan G."/>
            <person name="DeGray S."/>
            <person name="DeMaso C."/>
            <person name="Dhargay N."/>
            <person name="Dooley K."/>
            <person name="Dooley E."/>
            <person name="Doricent M."/>
            <person name="Dorje P."/>
            <person name="Dorjee K."/>
            <person name="Dupes A."/>
            <person name="Elong R."/>
            <person name="Falk J."/>
            <person name="Farina A."/>
            <person name="Faro S."/>
            <person name="Ferguson D."/>
            <person name="Fisher S."/>
            <person name="Foley C.D."/>
            <person name="Franke A."/>
            <person name="Friedrich D."/>
            <person name="Gadbois L."/>
            <person name="Gearin G."/>
            <person name="Gearin C.R."/>
            <person name="Giannoukos G."/>
            <person name="Goode T."/>
            <person name="Graham J."/>
            <person name="Grandbois E."/>
            <person name="Grewal S."/>
            <person name="Gyaltsen K."/>
            <person name="Hafez N."/>
            <person name="Hagos B."/>
            <person name="Hall J."/>
            <person name="Henson C."/>
            <person name="Hollinger A."/>
            <person name="Honan T."/>
            <person name="Huard M.D."/>
            <person name="Hughes L."/>
            <person name="Hurhula B."/>
            <person name="Husby M.E."/>
            <person name="Kamat A."/>
            <person name="Kanga B."/>
            <person name="Kashin S."/>
            <person name="Khazanovich D."/>
            <person name="Kisner P."/>
            <person name="Lance K."/>
            <person name="Lara M."/>
            <person name="Lee W."/>
            <person name="Lennon N."/>
            <person name="Letendre F."/>
            <person name="LeVine R."/>
            <person name="Lipovsky A."/>
            <person name="Liu X."/>
            <person name="Liu J."/>
            <person name="Liu S."/>
            <person name="Lokyitsang T."/>
            <person name="Lokyitsang Y."/>
            <person name="Lubonja R."/>
            <person name="Lui A."/>
            <person name="MacDonald P."/>
            <person name="Magnisalis V."/>
            <person name="Maru K."/>
            <person name="Matthews C."/>
            <person name="McCusker W."/>
            <person name="McDonough S."/>
            <person name="Mehta T."/>
            <person name="Meldrim J."/>
            <person name="Meneus L."/>
            <person name="Mihai O."/>
            <person name="Mihalev A."/>
            <person name="Mihova T."/>
            <person name="Mittelman R."/>
            <person name="Mlenga V."/>
            <person name="Montmayeur A."/>
            <person name="Mulrain L."/>
            <person name="Navidi A."/>
            <person name="Naylor J."/>
            <person name="Negash T."/>
            <person name="Nguyen T."/>
            <person name="Nguyen N."/>
            <person name="Nicol R."/>
            <person name="Norbu C."/>
            <person name="Norbu N."/>
            <person name="Novod N."/>
            <person name="O'Neill B."/>
            <person name="Osman S."/>
            <person name="Markiewicz E."/>
            <person name="Oyono O.L."/>
            <person name="Patti C."/>
            <person name="Phunkhang P."/>
            <person name="Pierre F."/>
            <person name="Priest M."/>
            <person name="Raghuraman S."/>
            <person name="Rege F."/>
            <person name="Reyes R."/>
            <person name="Rise C."/>
            <person name="Rogov P."/>
            <person name="Ross K."/>
            <person name="Ryan E."/>
            <person name="Settipalli S."/>
            <person name="Shea T."/>
            <person name="Sherpa N."/>
            <person name="Shi L."/>
            <person name="Shih D."/>
            <person name="Sparrow T."/>
            <person name="Spaulding J."/>
            <person name="Stalker J."/>
            <person name="Stange-Thomann N."/>
            <person name="Stavropoulos S."/>
            <person name="Stone C."/>
            <person name="Strader C."/>
            <person name="Tesfaye S."/>
            <person name="Thomson T."/>
            <person name="Thoulutsang Y."/>
            <person name="Thoulutsang D."/>
            <person name="Topham K."/>
            <person name="Topping I."/>
            <person name="Tsamla T."/>
            <person name="Vassiliev H."/>
            <person name="Vo A."/>
            <person name="Wangchuk T."/>
            <person name="Wangdi T."/>
            <person name="Weiand M."/>
            <person name="Wilkinson J."/>
            <person name="Wilson A."/>
            <person name="Yadav S."/>
            <person name="Young G."/>
            <person name="Yu Q."/>
            <person name="Zembek L."/>
            <person name="Zhong D."/>
            <person name="Zimmer A."/>
            <person name="Zwirko Z."/>
            <person name="Jaffe D.B."/>
            <person name="Alvarez P."/>
            <person name="Brockman W."/>
            <person name="Butler J."/>
            <person name="Chin C."/>
            <person name="Gnerre S."/>
            <person name="Grabherr M."/>
            <person name="Kleber M."/>
            <person name="Mauceli E."/>
            <person name="MacCallum I."/>
        </authorList>
    </citation>
    <scope>NUCLEOTIDE SEQUENCE [LARGE SCALE GENOMIC DNA]</scope>
    <source>
        <strain evidence="14">Tucson 14030-0811.24</strain>
    </source>
</reference>
<dbReference type="Proteomes" id="UP000007798">
    <property type="component" value="Unassembled WGS sequence"/>
</dbReference>
<dbReference type="FunFam" id="1.10.530.10:FF:000001">
    <property type="entry name" value="Lysozyme C"/>
    <property type="match status" value="1"/>
</dbReference>
<keyword evidence="9" id="KW-0326">Glycosidase</keyword>
<keyword evidence="11" id="KW-0472">Membrane</keyword>
<evidence type="ECO:0000256" key="4">
    <source>
        <dbReference type="ARBA" id="ARBA00022529"/>
    </source>
</evidence>
<dbReference type="KEGG" id="dwi:26529984"/>
<evidence type="ECO:0000256" key="8">
    <source>
        <dbReference type="ARBA" id="ARBA00023157"/>
    </source>
</evidence>
<comment type="similarity">
    <text evidence="2 10">Belongs to the glycosyl hydrolase 22 family.</text>
</comment>
<evidence type="ECO:0000256" key="2">
    <source>
        <dbReference type="ARBA" id="ARBA00010859"/>
    </source>
</evidence>
<dbReference type="AlphaFoldDB" id="A0A0Q9WP51"/>
<keyword evidence="5" id="KW-0081">Bacteriolytic enzyme</keyword>
<evidence type="ECO:0000256" key="1">
    <source>
        <dbReference type="ARBA" id="ARBA00000632"/>
    </source>
</evidence>
<dbReference type="Pfam" id="PF00062">
    <property type="entry name" value="Lys"/>
    <property type="match status" value="1"/>
</dbReference>
<feature type="domain" description="Glycosyl hydrolases family 22 (GH22)" evidence="12">
    <location>
        <begin position="109"/>
        <end position="127"/>
    </location>
</feature>
<dbReference type="InterPro" id="IPR001916">
    <property type="entry name" value="Glyco_hydro_22"/>
</dbReference>
<dbReference type="PROSITE" id="PS00128">
    <property type="entry name" value="GLYCOSYL_HYDROL_F22_1"/>
    <property type="match status" value="1"/>
</dbReference>
<dbReference type="InterPro" id="IPR019799">
    <property type="entry name" value="Glyco_hydro_22_CS"/>
</dbReference>
<gene>
    <name evidence="13" type="primary">Dwil\GK27982</name>
    <name evidence="13" type="ORF">Dwil_GK27982</name>
</gene>
<proteinExistence type="inferred from homology"/>
<dbReference type="GO" id="GO:0003796">
    <property type="term" value="F:lysozyme activity"/>
    <property type="evidence" value="ECO:0007669"/>
    <property type="project" value="UniProtKB-EC"/>
</dbReference>
<dbReference type="CDD" id="cd16899">
    <property type="entry name" value="LYZ_C_invert"/>
    <property type="match status" value="1"/>
</dbReference>
<dbReference type="PRINTS" id="PR00135">
    <property type="entry name" value="LYZLACT"/>
</dbReference>
<keyword evidence="11" id="KW-1133">Transmembrane helix</keyword>
<dbReference type="SMART" id="SM00263">
    <property type="entry name" value="LYZ1"/>
    <property type="match status" value="1"/>
</dbReference>
<evidence type="ECO:0000256" key="9">
    <source>
        <dbReference type="ARBA" id="ARBA00023295"/>
    </source>
</evidence>
<keyword evidence="7" id="KW-0378">Hydrolase</keyword>